<gene>
    <name evidence="7" type="ORF">OD750_020515</name>
</gene>
<dbReference type="RefSeq" id="WP_263540827.1">
    <property type="nucleotide sequence ID" value="NZ_JAOVZO020000019.1"/>
</dbReference>
<dbReference type="PROSITE" id="PS00108">
    <property type="entry name" value="PROTEIN_KINASE_ST"/>
    <property type="match status" value="1"/>
</dbReference>
<keyword evidence="2 5" id="KW-0547">Nucleotide-binding</keyword>
<dbReference type="PANTHER" id="PTHR43289">
    <property type="entry name" value="MITOGEN-ACTIVATED PROTEIN KINASE KINASE KINASE 20-RELATED"/>
    <property type="match status" value="1"/>
</dbReference>
<evidence type="ECO:0000313" key="8">
    <source>
        <dbReference type="Proteomes" id="UP001139971"/>
    </source>
</evidence>
<dbReference type="GO" id="GO:0005524">
    <property type="term" value="F:ATP binding"/>
    <property type="evidence" value="ECO:0007669"/>
    <property type="project" value="UniProtKB-UniRule"/>
</dbReference>
<evidence type="ECO:0000256" key="4">
    <source>
        <dbReference type="ARBA" id="ARBA00022840"/>
    </source>
</evidence>
<dbReference type="GO" id="GO:0004674">
    <property type="term" value="F:protein serine/threonine kinase activity"/>
    <property type="evidence" value="ECO:0007669"/>
    <property type="project" value="TreeGrafter"/>
</dbReference>
<dbReference type="AlphaFoldDB" id="A0A9X3YP86"/>
<dbReference type="Gene3D" id="1.10.510.10">
    <property type="entry name" value="Transferase(Phosphotransferase) domain 1"/>
    <property type="match status" value="1"/>
</dbReference>
<dbReference type="PROSITE" id="PS00107">
    <property type="entry name" value="PROTEIN_KINASE_ATP"/>
    <property type="match status" value="1"/>
</dbReference>
<dbReference type="Gene3D" id="3.30.200.20">
    <property type="entry name" value="Phosphorylase Kinase, domain 1"/>
    <property type="match status" value="1"/>
</dbReference>
<evidence type="ECO:0000256" key="5">
    <source>
        <dbReference type="PROSITE-ProRule" id="PRU10141"/>
    </source>
</evidence>
<dbReference type="InterPro" id="IPR000719">
    <property type="entry name" value="Prot_kinase_dom"/>
</dbReference>
<organism evidence="7 8">
    <name type="scientific">Tahibacter soli</name>
    <dbReference type="NCBI Taxonomy" id="2983605"/>
    <lineage>
        <taxon>Bacteria</taxon>
        <taxon>Pseudomonadati</taxon>
        <taxon>Pseudomonadota</taxon>
        <taxon>Gammaproteobacteria</taxon>
        <taxon>Lysobacterales</taxon>
        <taxon>Rhodanobacteraceae</taxon>
        <taxon>Tahibacter</taxon>
    </lineage>
</organism>
<keyword evidence="3 7" id="KW-0418">Kinase</keyword>
<evidence type="ECO:0000256" key="2">
    <source>
        <dbReference type="ARBA" id="ARBA00022741"/>
    </source>
</evidence>
<accession>A0A9X3YP86</accession>
<keyword evidence="1" id="KW-0808">Transferase</keyword>
<dbReference type="Proteomes" id="UP001139971">
    <property type="component" value="Unassembled WGS sequence"/>
</dbReference>
<dbReference type="PROSITE" id="PS50011">
    <property type="entry name" value="PROTEIN_KINASE_DOM"/>
    <property type="match status" value="1"/>
</dbReference>
<evidence type="ECO:0000313" key="7">
    <source>
        <dbReference type="EMBL" id="MDC8014935.1"/>
    </source>
</evidence>
<name>A0A9X3YP86_9GAMM</name>
<evidence type="ECO:0000256" key="1">
    <source>
        <dbReference type="ARBA" id="ARBA00022679"/>
    </source>
</evidence>
<comment type="caution">
    <text evidence="7">The sequence shown here is derived from an EMBL/GenBank/DDBJ whole genome shotgun (WGS) entry which is preliminary data.</text>
</comment>
<dbReference type="PANTHER" id="PTHR43289:SF34">
    <property type="entry name" value="SERINE_THREONINE-PROTEIN KINASE YBDM-RELATED"/>
    <property type="match status" value="1"/>
</dbReference>
<dbReference type="InterPro" id="IPR011990">
    <property type="entry name" value="TPR-like_helical_dom_sf"/>
</dbReference>
<protein>
    <submittedName>
        <fullName evidence="7">Serine/threonine-protein kinase</fullName>
    </submittedName>
</protein>
<dbReference type="InterPro" id="IPR017441">
    <property type="entry name" value="Protein_kinase_ATP_BS"/>
</dbReference>
<evidence type="ECO:0000259" key="6">
    <source>
        <dbReference type="PROSITE" id="PS50011"/>
    </source>
</evidence>
<dbReference type="SUPFAM" id="SSF56112">
    <property type="entry name" value="Protein kinase-like (PK-like)"/>
    <property type="match status" value="1"/>
</dbReference>
<evidence type="ECO:0000256" key="3">
    <source>
        <dbReference type="ARBA" id="ARBA00022777"/>
    </source>
</evidence>
<dbReference type="SMART" id="SM00220">
    <property type="entry name" value="S_TKc"/>
    <property type="match status" value="1"/>
</dbReference>
<proteinExistence type="predicted"/>
<dbReference type="InterPro" id="IPR008271">
    <property type="entry name" value="Ser/Thr_kinase_AS"/>
</dbReference>
<dbReference type="InterPro" id="IPR011009">
    <property type="entry name" value="Kinase-like_dom_sf"/>
</dbReference>
<dbReference type="Gene3D" id="1.25.40.10">
    <property type="entry name" value="Tetratricopeptide repeat domain"/>
    <property type="match status" value="1"/>
</dbReference>
<dbReference type="EMBL" id="JAOVZO020000019">
    <property type="protein sequence ID" value="MDC8014935.1"/>
    <property type="molecule type" value="Genomic_DNA"/>
</dbReference>
<feature type="domain" description="Protein kinase" evidence="6">
    <location>
        <begin position="82"/>
        <end position="354"/>
    </location>
</feature>
<dbReference type="Pfam" id="PF00069">
    <property type="entry name" value="Pkinase"/>
    <property type="match status" value="1"/>
</dbReference>
<dbReference type="CDD" id="cd14014">
    <property type="entry name" value="STKc_PknB_like"/>
    <property type="match status" value="1"/>
</dbReference>
<reference evidence="7" key="1">
    <citation type="submission" date="2023-02" db="EMBL/GenBank/DDBJ databases">
        <title>Tahibacter soli sp. nov. isolated from soil.</title>
        <authorList>
            <person name="Baek J.H."/>
            <person name="Lee J.K."/>
            <person name="Choi D.G."/>
            <person name="Jeon C.O."/>
        </authorList>
    </citation>
    <scope>NUCLEOTIDE SEQUENCE</scope>
    <source>
        <strain evidence="7">BL</strain>
    </source>
</reference>
<keyword evidence="4 5" id="KW-0067">ATP-binding</keyword>
<dbReference type="SUPFAM" id="SSF48452">
    <property type="entry name" value="TPR-like"/>
    <property type="match status" value="2"/>
</dbReference>
<feature type="binding site" evidence="5">
    <location>
        <position position="113"/>
    </location>
    <ligand>
        <name>ATP</name>
        <dbReference type="ChEBI" id="CHEBI:30616"/>
    </ligand>
</feature>
<keyword evidence="8" id="KW-1185">Reference proteome</keyword>
<sequence>MPNAPPTEADAERYRRAKAIAFALLDVDARERDAALAAACGGDAALADEVRWLVAAGEDASADALPPLGDLARLAAPLPRDYRVIRRIGDGGMGVVYLAERVDGDLRQRVALKLLRASAPDDADAHRRFASERRILSALAHPNIARLVDGGVTEHGLPFLAMEYVEGEPIDAWCARHAPSLRARVALVVKVCAAVDYAHGQLVIHRDIKPSNVLVGADGEPKLLDFGIARLVDGDADAARTRTDRRLLTPAYASPEQIDGARLTRASDVWSLGVVLYELVAGVRPFAHLETTHLLPGAIVSGEVPPPSRRAKTARVPRRVPADVDAIVMKALRREPAQRYASAAELADDLRRFLAARPVRARRGHVAYRVQRLVARRRWWFAAALALGAGIGAVVVDRVAQHERVALERDRAQAVVGFLDELFENTDALHRRGDDVTVRQMLDLGAANLAANAGVAPAQRAPLQFAIGRAYNALGRHDDAAPLLERARDALAAADAPPAQIAPVELALAAAYSGSRRLGDAVAADERALAQLARMPAPADDDVDQARIRVLHNRAVLLSRPLAQVRTELDAIDASLAARRAPAALKIAALRARTMACGADAACALAAAERALSLARGAYAADDPRVLPVRYAYVSALQEREPERAAELLPALVADYERRYGDSAIFASLLANHAGTLVRIGRAREAAGLFERAVAMTRATSGEDSDLYRWAVANRASAVLALGDPALAIALVESVLPGLVESAQAGGSSEAQVFAASARDTLADAALARGDAARAERELAAAAQGLAQVDADAYPAMHAQALAKLADVQIRRGRIDDARDTLARLDAALAGREGAAFDAPRAQAQALRVRVGEARDRQAAAPAR</sequence>